<accession>A0AAE1ES09</accession>
<evidence type="ECO:0000313" key="3">
    <source>
        <dbReference type="Proteomes" id="UP001286313"/>
    </source>
</evidence>
<dbReference type="Proteomes" id="UP001286313">
    <property type="component" value="Unassembled WGS sequence"/>
</dbReference>
<feature type="compositionally biased region" description="Polar residues" evidence="1">
    <location>
        <begin position="278"/>
        <end position="288"/>
    </location>
</feature>
<dbReference type="EMBL" id="JAWQEG010004772">
    <property type="protein sequence ID" value="KAK3860297.1"/>
    <property type="molecule type" value="Genomic_DNA"/>
</dbReference>
<comment type="caution">
    <text evidence="2">The sequence shown here is derived from an EMBL/GenBank/DDBJ whole genome shotgun (WGS) entry which is preliminary data.</text>
</comment>
<evidence type="ECO:0000256" key="1">
    <source>
        <dbReference type="SAM" id="MobiDB-lite"/>
    </source>
</evidence>
<reference evidence="2" key="1">
    <citation type="submission" date="2023-10" db="EMBL/GenBank/DDBJ databases">
        <title>Genome assemblies of two species of porcelain crab, Petrolisthes cinctipes and Petrolisthes manimaculis (Anomura: Porcellanidae).</title>
        <authorList>
            <person name="Angst P."/>
        </authorList>
    </citation>
    <scope>NUCLEOTIDE SEQUENCE</scope>
    <source>
        <strain evidence="2">PB745_01</strain>
        <tissue evidence="2">Gill</tissue>
    </source>
</reference>
<gene>
    <name evidence="2" type="ORF">Pcinc_033643</name>
</gene>
<proteinExistence type="predicted"/>
<organism evidence="2 3">
    <name type="scientific">Petrolisthes cinctipes</name>
    <name type="common">Flat porcelain crab</name>
    <dbReference type="NCBI Taxonomy" id="88211"/>
    <lineage>
        <taxon>Eukaryota</taxon>
        <taxon>Metazoa</taxon>
        <taxon>Ecdysozoa</taxon>
        <taxon>Arthropoda</taxon>
        <taxon>Crustacea</taxon>
        <taxon>Multicrustacea</taxon>
        <taxon>Malacostraca</taxon>
        <taxon>Eumalacostraca</taxon>
        <taxon>Eucarida</taxon>
        <taxon>Decapoda</taxon>
        <taxon>Pleocyemata</taxon>
        <taxon>Anomura</taxon>
        <taxon>Galatheoidea</taxon>
        <taxon>Porcellanidae</taxon>
        <taxon>Petrolisthes</taxon>
    </lineage>
</organism>
<protein>
    <submittedName>
        <fullName evidence="2">Uncharacterized protein</fullName>
    </submittedName>
</protein>
<name>A0AAE1ES09_PETCI</name>
<keyword evidence="3" id="KW-1185">Reference proteome</keyword>
<feature type="region of interest" description="Disordered" evidence="1">
    <location>
        <begin position="268"/>
        <end position="288"/>
    </location>
</feature>
<dbReference type="AlphaFoldDB" id="A0AAE1ES09"/>
<evidence type="ECO:0000313" key="2">
    <source>
        <dbReference type="EMBL" id="KAK3860297.1"/>
    </source>
</evidence>
<sequence>MGVNGELEKGSLASVLSCSATFLRSSPLLCDMFHPTCTSHSQGQCVYQPGGHIHQQGHGIVPPRLYIWCQDFDSSHLHHQHPPTHIIPLCLSSYHLYHHHHNPASTLASAPIPYKCCNVEYEASVVLAPCGPYELDQTEELQPSVLFIMTLGRVGVDVRGYREGVCVFEMARWHPHNHALLPHTASNTTSPTSHCFQHNLSHHTLLLTQPLPPHTASNTTSPTSLCFQHNLSHLTLLPTQPLPPHTASNTTSPTSHCFQHNLSHLTLLPTQPLPPHTASNTTSPTSHCFQHNLSQITSTNHKY</sequence>